<gene>
    <name evidence="2" type="ORF">Dsin_024854</name>
</gene>
<proteinExistence type="predicted"/>
<reference evidence="2" key="1">
    <citation type="journal article" date="2023" name="Plant J.">
        <title>Genome sequences and population genomics provide insights into the demographic history, inbreeding, and mutation load of two 'living fossil' tree species of Dipteronia.</title>
        <authorList>
            <person name="Feng Y."/>
            <person name="Comes H.P."/>
            <person name="Chen J."/>
            <person name="Zhu S."/>
            <person name="Lu R."/>
            <person name="Zhang X."/>
            <person name="Li P."/>
            <person name="Qiu J."/>
            <person name="Olsen K.M."/>
            <person name="Qiu Y."/>
        </authorList>
    </citation>
    <scope>NUCLEOTIDE SEQUENCE</scope>
    <source>
        <strain evidence="2">NBL</strain>
    </source>
</reference>
<keyword evidence="3" id="KW-1185">Reference proteome</keyword>
<accession>A0AAD9ZVV4</accession>
<feature type="compositionally biased region" description="Basic and acidic residues" evidence="1">
    <location>
        <begin position="151"/>
        <end position="161"/>
    </location>
</feature>
<evidence type="ECO:0000313" key="3">
    <source>
        <dbReference type="Proteomes" id="UP001281410"/>
    </source>
</evidence>
<dbReference type="Proteomes" id="UP001281410">
    <property type="component" value="Unassembled WGS sequence"/>
</dbReference>
<protein>
    <submittedName>
        <fullName evidence="2">Uncharacterized protein</fullName>
    </submittedName>
</protein>
<feature type="compositionally biased region" description="Polar residues" evidence="1">
    <location>
        <begin position="163"/>
        <end position="177"/>
    </location>
</feature>
<evidence type="ECO:0000313" key="2">
    <source>
        <dbReference type="EMBL" id="KAK3193544.1"/>
    </source>
</evidence>
<sequence>MDMDIFFFENGVAFNIANNPSYINMCRSIGSYECGLKPPTAYELLTSILKAEESNTQPSIAKASNFLYNHGCVLALIKTHTKKELIWPASTRFAITYLTLENSYKEKKQISHRKFEFIGLHNVQQLKYKFLKKHAINDDEDPLVSDDVPSDDERLVGEDYVGKTSTDVDMSQPNGSS</sequence>
<dbReference type="AlphaFoldDB" id="A0AAD9ZVV4"/>
<evidence type="ECO:0000256" key="1">
    <source>
        <dbReference type="SAM" id="MobiDB-lite"/>
    </source>
</evidence>
<organism evidence="2 3">
    <name type="scientific">Dipteronia sinensis</name>
    <dbReference type="NCBI Taxonomy" id="43782"/>
    <lineage>
        <taxon>Eukaryota</taxon>
        <taxon>Viridiplantae</taxon>
        <taxon>Streptophyta</taxon>
        <taxon>Embryophyta</taxon>
        <taxon>Tracheophyta</taxon>
        <taxon>Spermatophyta</taxon>
        <taxon>Magnoliopsida</taxon>
        <taxon>eudicotyledons</taxon>
        <taxon>Gunneridae</taxon>
        <taxon>Pentapetalae</taxon>
        <taxon>rosids</taxon>
        <taxon>malvids</taxon>
        <taxon>Sapindales</taxon>
        <taxon>Sapindaceae</taxon>
        <taxon>Hippocastanoideae</taxon>
        <taxon>Acereae</taxon>
        <taxon>Dipteronia</taxon>
    </lineage>
</organism>
<comment type="caution">
    <text evidence="2">The sequence shown here is derived from an EMBL/GenBank/DDBJ whole genome shotgun (WGS) entry which is preliminary data.</text>
</comment>
<feature type="region of interest" description="Disordered" evidence="1">
    <location>
        <begin position="139"/>
        <end position="177"/>
    </location>
</feature>
<feature type="compositionally biased region" description="Acidic residues" evidence="1">
    <location>
        <begin position="139"/>
        <end position="150"/>
    </location>
</feature>
<name>A0AAD9ZVV4_9ROSI</name>
<dbReference type="EMBL" id="JANJYJ010000008">
    <property type="protein sequence ID" value="KAK3193544.1"/>
    <property type="molecule type" value="Genomic_DNA"/>
</dbReference>